<dbReference type="PANTHER" id="PTHR35535:SF1">
    <property type="entry name" value="HEAT SHOCK PROTEIN HSLJ"/>
    <property type="match status" value="1"/>
</dbReference>
<dbReference type="Pfam" id="PF03724">
    <property type="entry name" value="META"/>
    <property type="match status" value="1"/>
</dbReference>
<dbReference type="Gene3D" id="2.40.128.270">
    <property type="match status" value="1"/>
</dbReference>
<comment type="caution">
    <text evidence="2">The sequence shown here is derived from an EMBL/GenBank/DDBJ whole genome shotgun (WGS) entry which is preliminary data.</text>
</comment>
<evidence type="ECO:0000313" key="2">
    <source>
        <dbReference type="EMBL" id="OEJ15707.1"/>
    </source>
</evidence>
<evidence type="ECO:0000313" key="3">
    <source>
        <dbReference type="Proteomes" id="UP000095247"/>
    </source>
</evidence>
<evidence type="ECO:0000259" key="1">
    <source>
        <dbReference type="Pfam" id="PF03724"/>
    </source>
</evidence>
<dbReference type="InterPro" id="IPR005184">
    <property type="entry name" value="DUF306_Meta_HslJ"/>
</dbReference>
<dbReference type="Proteomes" id="UP000095247">
    <property type="component" value="Unassembled WGS sequence"/>
</dbReference>
<gene>
    <name evidence="2" type="ORF">BFL38_09560</name>
</gene>
<reference evidence="2 3" key="1">
    <citation type="submission" date="2016-08" db="EMBL/GenBank/DDBJ databases">
        <title>Characterization and recognition of Brachyspira hampsonii sp. nov., a novel intestinal spirochete that is pathogenic to pigs.</title>
        <authorList>
            <person name="Mirajkar N."/>
            <person name="La T."/>
            <person name="Phillips N."/>
            <person name="Hampson D."/>
            <person name="Gebhart C."/>
        </authorList>
    </citation>
    <scope>NUCLEOTIDE SEQUENCE [LARGE SCALE GENOMIC DNA]</scope>
    <source>
        <strain evidence="2 3">P280/1</strain>
    </source>
</reference>
<dbReference type="RefSeq" id="WP_069725188.1">
    <property type="nucleotide sequence ID" value="NZ_MDCO01000001.1"/>
</dbReference>
<dbReference type="InterPro" id="IPR038670">
    <property type="entry name" value="HslJ-like_sf"/>
</dbReference>
<dbReference type="PROSITE" id="PS51257">
    <property type="entry name" value="PROKAR_LIPOPROTEIN"/>
    <property type="match status" value="1"/>
</dbReference>
<dbReference type="InterPro" id="IPR053147">
    <property type="entry name" value="Hsp_HslJ-like"/>
</dbReference>
<feature type="domain" description="DUF306" evidence="1">
    <location>
        <begin position="34"/>
        <end position="132"/>
    </location>
</feature>
<dbReference type="EMBL" id="MDCO01000001">
    <property type="protein sequence ID" value="OEJ15707.1"/>
    <property type="molecule type" value="Genomic_DNA"/>
</dbReference>
<proteinExistence type="predicted"/>
<accession>A0A1E5NI13</accession>
<dbReference type="AlphaFoldDB" id="A0A1E5NI13"/>
<dbReference type="PANTHER" id="PTHR35535">
    <property type="entry name" value="HEAT SHOCK PROTEIN HSLJ"/>
    <property type="match status" value="1"/>
</dbReference>
<organism evidence="2 3">
    <name type="scientific">Brachyspira hampsonii</name>
    <dbReference type="NCBI Taxonomy" id="1287055"/>
    <lineage>
        <taxon>Bacteria</taxon>
        <taxon>Pseudomonadati</taxon>
        <taxon>Spirochaetota</taxon>
        <taxon>Spirochaetia</taxon>
        <taxon>Brachyspirales</taxon>
        <taxon>Brachyspiraceae</taxon>
        <taxon>Brachyspira</taxon>
    </lineage>
</organism>
<name>A0A1E5NI13_9SPIR</name>
<sequence>MIRNFILILSFTIVIFIGSCNTTSQSINISTSTLNGKTFQLSNMFEGRGITISFYNEEFYGYSGFNTYLGKYEMRRGNMIIFTDMVVTKMGGTSEAVEEEKKYIELLSKASSIELTSNNLTITTLDNEILIFKRIK</sequence>
<protein>
    <submittedName>
        <fullName evidence="2">Heat-shock protein</fullName>
    </submittedName>
</protein>